<dbReference type="GO" id="GO:0005634">
    <property type="term" value="C:nucleus"/>
    <property type="evidence" value="ECO:0007669"/>
    <property type="project" value="UniProtKB-UniRule"/>
</dbReference>
<dbReference type="Gene3D" id="3.40.5.90">
    <property type="entry name" value="CDGSH iron-sulfur domain, mitoNEET-type"/>
    <property type="match status" value="1"/>
</dbReference>
<dbReference type="InterPro" id="IPR045131">
    <property type="entry name" value="CISD1/2"/>
</dbReference>
<feature type="region of interest" description="Disordered" evidence="8">
    <location>
        <begin position="332"/>
        <end position="353"/>
    </location>
</feature>
<feature type="non-terminal residue" evidence="10">
    <location>
        <position position="353"/>
    </location>
</feature>
<comment type="cofactor">
    <cofactor evidence="7">
        <name>[2Fe-2S] cluster</name>
        <dbReference type="ChEBI" id="CHEBI:190135"/>
    </cofactor>
    <text evidence="7">Binds 1 [2Fe-2S] cluster.</text>
</comment>
<reference evidence="10" key="1">
    <citation type="submission" date="2020-11" db="EMBL/GenBank/DDBJ databases">
        <authorList>
            <person name="Tran Van P."/>
        </authorList>
    </citation>
    <scope>NUCLEOTIDE SEQUENCE</scope>
</reference>
<evidence type="ECO:0000256" key="4">
    <source>
        <dbReference type="ARBA" id="ARBA00023004"/>
    </source>
</evidence>
<dbReference type="GO" id="GO:0046872">
    <property type="term" value="F:metal ion binding"/>
    <property type="evidence" value="ECO:0007669"/>
    <property type="project" value="UniProtKB-UniRule"/>
</dbReference>
<keyword evidence="4 7" id="KW-0408">Iron</keyword>
<evidence type="ECO:0000256" key="1">
    <source>
        <dbReference type="ARBA" id="ARBA00008624"/>
    </source>
</evidence>
<dbReference type="Pfam" id="PF09360">
    <property type="entry name" value="zf-CDGSH"/>
    <property type="match status" value="1"/>
</dbReference>
<dbReference type="SMART" id="SM00704">
    <property type="entry name" value="ZnF_CDGSH"/>
    <property type="match status" value="1"/>
</dbReference>
<evidence type="ECO:0000256" key="7">
    <source>
        <dbReference type="RuleBase" id="RU369084"/>
    </source>
</evidence>
<keyword evidence="11" id="KW-1185">Reference proteome</keyword>
<dbReference type="PANTHER" id="PTHR13680">
    <property type="entry name" value="CDGSH IRON-SULFUR DOMAIN-CONTAINING PROTEIN 1"/>
    <property type="match status" value="1"/>
</dbReference>
<feature type="compositionally biased region" description="Polar residues" evidence="8">
    <location>
        <begin position="342"/>
        <end position="353"/>
    </location>
</feature>
<dbReference type="InterPro" id="IPR018967">
    <property type="entry name" value="FeS-contain_CDGSH-typ"/>
</dbReference>
<evidence type="ECO:0000256" key="5">
    <source>
        <dbReference type="ARBA" id="ARBA00023014"/>
    </source>
</evidence>
<keyword evidence="6" id="KW-0238">DNA-binding</keyword>
<gene>
    <name evidence="10" type="ORF">OSB1V03_LOCUS14056</name>
</gene>
<dbReference type="AlphaFoldDB" id="A0A7R9Q5T9"/>
<comment type="similarity">
    <text evidence="1 7">Belongs to the CISD protein family. CISD2 subfamily.</text>
</comment>
<evidence type="ECO:0000313" key="10">
    <source>
        <dbReference type="EMBL" id="CAD7633660.1"/>
    </source>
</evidence>
<sequence>MSWMWPSMRPWMPWIITSVSVAYVLYIHHKLRRQSSTSSADNPSMNPFIEKHKQKVKHVLKGEDLEKDDNQEITCHNTNGTTSTSGVQCEECDESRPRGRRSAYSYFVSECADSESNRLCLSADDRLIFAEFAKKCAHNWKKLSEEQKQYYHQLSETDKKRYDSEMKRYRKQRSKQSKSICKKKVIEDISEDNLLNMAFDLFAGEEMPVVRGQRPSITDNNEEILSELLVRWDKSEAHFKNHYLDRIRQESAAFNMSFNTSIKDEDDLSVDGLAVDNNCGSDPEPELSLCRCWRSETFPLCDGAHKEYNKKHNDNVGPVNIEWSDESDDYFQSKTLGEPDIQSMNASTELSSL</sequence>
<keyword evidence="7" id="KW-0812">Transmembrane</keyword>
<dbReference type="Gene3D" id="1.10.30.10">
    <property type="entry name" value="High mobility group box domain"/>
    <property type="match status" value="1"/>
</dbReference>
<proteinExistence type="inferred from homology"/>
<dbReference type="Proteomes" id="UP000759131">
    <property type="component" value="Unassembled WGS sequence"/>
</dbReference>
<organism evidence="10">
    <name type="scientific">Medioppia subpectinata</name>
    <dbReference type="NCBI Taxonomy" id="1979941"/>
    <lineage>
        <taxon>Eukaryota</taxon>
        <taxon>Metazoa</taxon>
        <taxon>Ecdysozoa</taxon>
        <taxon>Arthropoda</taxon>
        <taxon>Chelicerata</taxon>
        <taxon>Arachnida</taxon>
        <taxon>Acari</taxon>
        <taxon>Acariformes</taxon>
        <taxon>Sarcoptiformes</taxon>
        <taxon>Oribatida</taxon>
        <taxon>Brachypylina</taxon>
        <taxon>Oppioidea</taxon>
        <taxon>Oppiidae</taxon>
        <taxon>Medioppia</taxon>
    </lineage>
</organism>
<evidence type="ECO:0000256" key="3">
    <source>
        <dbReference type="ARBA" id="ARBA00022723"/>
    </source>
</evidence>
<keyword evidence="7" id="KW-1133">Transmembrane helix</keyword>
<dbReference type="Pfam" id="PF09011">
    <property type="entry name" value="HMG_box_2"/>
    <property type="match status" value="1"/>
</dbReference>
<dbReference type="InterPro" id="IPR009071">
    <property type="entry name" value="HMG_box_dom"/>
</dbReference>
<dbReference type="GO" id="GO:0005789">
    <property type="term" value="C:endoplasmic reticulum membrane"/>
    <property type="evidence" value="ECO:0007669"/>
    <property type="project" value="UniProtKB-SubCell"/>
</dbReference>
<dbReference type="InterPro" id="IPR042216">
    <property type="entry name" value="MitoNEET_CISD"/>
</dbReference>
<evidence type="ECO:0000259" key="9">
    <source>
        <dbReference type="PROSITE" id="PS50118"/>
    </source>
</evidence>
<keyword evidence="7" id="KW-0472">Membrane</keyword>
<dbReference type="OrthoDB" id="6515470at2759"/>
<feature type="transmembrane region" description="Helical" evidence="7">
    <location>
        <begin position="12"/>
        <end position="28"/>
    </location>
</feature>
<keyword evidence="3 7" id="KW-0479">Metal-binding</keyword>
<feature type="domain" description="HMG box" evidence="9">
    <location>
        <begin position="97"/>
        <end position="170"/>
    </location>
</feature>
<keyword evidence="6" id="KW-0539">Nucleus</keyword>
<protein>
    <recommendedName>
        <fullName evidence="7">CDGSH iron-sulfur domain-containing protein 2 homologue</fullName>
    </recommendedName>
</protein>
<keyword evidence="2 7" id="KW-0001">2Fe-2S</keyword>
<dbReference type="SMART" id="SM00398">
    <property type="entry name" value="HMG"/>
    <property type="match status" value="1"/>
</dbReference>
<evidence type="ECO:0000256" key="8">
    <source>
        <dbReference type="SAM" id="MobiDB-lite"/>
    </source>
</evidence>
<dbReference type="GO" id="GO:0005741">
    <property type="term" value="C:mitochondrial outer membrane"/>
    <property type="evidence" value="ECO:0007669"/>
    <property type="project" value="TreeGrafter"/>
</dbReference>
<keyword evidence="5 7" id="KW-0411">Iron-sulfur</keyword>
<dbReference type="GO" id="GO:0010506">
    <property type="term" value="P:regulation of autophagy"/>
    <property type="evidence" value="ECO:0007669"/>
    <property type="project" value="UniProtKB-UniRule"/>
</dbReference>
<dbReference type="GO" id="GO:0003677">
    <property type="term" value="F:DNA binding"/>
    <property type="evidence" value="ECO:0007669"/>
    <property type="project" value="UniProtKB-UniRule"/>
</dbReference>
<dbReference type="EMBL" id="CAJPIZ010013140">
    <property type="protein sequence ID" value="CAG2114090.1"/>
    <property type="molecule type" value="Genomic_DNA"/>
</dbReference>
<name>A0A7R9Q5T9_9ACAR</name>
<dbReference type="PANTHER" id="PTHR13680:SF5">
    <property type="entry name" value="CDGSH IRON-SULFUR DOMAIN-CONTAINING PROTEIN 1"/>
    <property type="match status" value="1"/>
</dbReference>
<evidence type="ECO:0000256" key="6">
    <source>
        <dbReference type="PROSITE-ProRule" id="PRU00267"/>
    </source>
</evidence>
<dbReference type="SUPFAM" id="SSF47095">
    <property type="entry name" value="HMG-box"/>
    <property type="match status" value="1"/>
</dbReference>
<feature type="DNA-binding region" description="HMG box" evidence="6">
    <location>
        <begin position="97"/>
        <end position="170"/>
    </location>
</feature>
<dbReference type="PROSITE" id="PS50118">
    <property type="entry name" value="HMG_BOX_2"/>
    <property type="match status" value="1"/>
</dbReference>
<dbReference type="GO" id="GO:0051537">
    <property type="term" value="F:2 iron, 2 sulfur cluster binding"/>
    <property type="evidence" value="ECO:0007669"/>
    <property type="project" value="UniProtKB-UniRule"/>
</dbReference>
<keyword evidence="7" id="KW-0256">Endoplasmic reticulum</keyword>
<dbReference type="EMBL" id="OC867715">
    <property type="protein sequence ID" value="CAD7633660.1"/>
    <property type="molecule type" value="Genomic_DNA"/>
</dbReference>
<evidence type="ECO:0000256" key="2">
    <source>
        <dbReference type="ARBA" id="ARBA00022714"/>
    </source>
</evidence>
<accession>A0A7R9Q5T9</accession>
<evidence type="ECO:0000313" key="11">
    <source>
        <dbReference type="Proteomes" id="UP000759131"/>
    </source>
</evidence>
<comment type="subcellular location">
    <subcellularLocation>
        <location evidence="7">Endoplasmic reticulum membrane</location>
        <topology evidence="7">Single-pass membrane protein</topology>
    </subcellularLocation>
</comment>
<dbReference type="InterPro" id="IPR036910">
    <property type="entry name" value="HMG_box_dom_sf"/>
</dbReference>